<proteinExistence type="predicted"/>
<evidence type="ECO:0000256" key="1">
    <source>
        <dbReference type="SAM" id="Phobius"/>
    </source>
</evidence>
<name>W7M0B6_GIBM7</name>
<evidence type="ECO:0000313" key="2">
    <source>
        <dbReference type="EMBL" id="EWG41015.1"/>
    </source>
</evidence>
<dbReference type="EMBL" id="DS022244">
    <property type="protein sequence ID" value="EWG41015.1"/>
    <property type="molecule type" value="Genomic_DNA"/>
</dbReference>
<keyword evidence="1" id="KW-0472">Membrane</keyword>
<keyword evidence="1" id="KW-1133">Transmembrane helix</keyword>
<dbReference type="HOGENOM" id="CLU_3377192_0_0_1"/>
<dbReference type="KEGG" id="fvr:FVEG_03211"/>
<sequence>MESYCYFALKLNVCLGGVMLVCGLLLERRFGQCE</sequence>
<dbReference type="Proteomes" id="UP000009096">
    <property type="component" value="Chromosome 5"/>
</dbReference>
<reference evidence="2 3" key="1">
    <citation type="journal article" date="2010" name="Nature">
        <title>Comparative genomics reveals mobile pathogenicity chromosomes in Fusarium.</title>
        <authorList>
            <person name="Ma L.J."/>
            <person name="van der Does H.C."/>
            <person name="Borkovich K.A."/>
            <person name="Coleman J.J."/>
            <person name="Daboussi M.J."/>
            <person name="Di Pietro A."/>
            <person name="Dufresne M."/>
            <person name="Freitag M."/>
            <person name="Grabherr M."/>
            <person name="Henrissat B."/>
            <person name="Houterman P.M."/>
            <person name="Kang S."/>
            <person name="Shim W.B."/>
            <person name="Woloshuk C."/>
            <person name="Xie X."/>
            <person name="Xu J.R."/>
            <person name="Antoniw J."/>
            <person name="Baker S.E."/>
            <person name="Bluhm B.H."/>
            <person name="Breakspear A."/>
            <person name="Brown D.W."/>
            <person name="Butchko R.A."/>
            <person name="Chapman S."/>
            <person name="Coulson R."/>
            <person name="Coutinho P.M."/>
            <person name="Danchin E.G."/>
            <person name="Diener A."/>
            <person name="Gale L.R."/>
            <person name="Gardiner D.M."/>
            <person name="Goff S."/>
            <person name="Hammond-Kosack K.E."/>
            <person name="Hilburn K."/>
            <person name="Hua-Van A."/>
            <person name="Jonkers W."/>
            <person name="Kazan K."/>
            <person name="Kodira C.D."/>
            <person name="Koehrsen M."/>
            <person name="Kumar L."/>
            <person name="Lee Y.H."/>
            <person name="Li L."/>
            <person name="Manners J.M."/>
            <person name="Miranda-Saavedra D."/>
            <person name="Mukherjee M."/>
            <person name="Park G."/>
            <person name="Park J."/>
            <person name="Park S.Y."/>
            <person name="Proctor R.H."/>
            <person name="Regev A."/>
            <person name="Ruiz-Roldan M.C."/>
            <person name="Sain D."/>
            <person name="Sakthikumar S."/>
            <person name="Sykes S."/>
            <person name="Schwartz D.C."/>
            <person name="Turgeon B.G."/>
            <person name="Wapinski I."/>
            <person name="Yoder O."/>
            <person name="Young S."/>
            <person name="Zeng Q."/>
            <person name="Zhou S."/>
            <person name="Galagan J."/>
            <person name="Cuomo C.A."/>
            <person name="Kistler H.C."/>
            <person name="Rep M."/>
        </authorList>
    </citation>
    <scope>NUCLEOTIDE SEQUENCE [LARGE SCALE GENOMIC DNA]</scope>
    <source>
        <strain evidence="3">M3125 / FGSC 7600</strain>
    </source>
</reference>
<dbReference type="RefSeq" id="XP_018747206.1">
    <property type="nucleotide sequence ID" value="XM_018890819.1"/>
</dbReference>
<dbReference type="EMBL" id="CM000582">
    <property type="protein sequence ID" value="EWG41015.1"/>
    <property type="molecule type" value="Genomic_DNA"/>
</dbReference>
<keyword evidence="1" id="KW-0812">Transmembrane</keyword>
<protein>
    <submittedName>
        <fullName evidence="2">Uncharacterized protein</fullName>
    </submittedName>
</protein>
<accession>W7M0B6</accession>
<gene>
    <name evidence="2" type="ORF">FVEG_03211</name>
</gene>
<feature type="transmembrane region" description="Helical" evidence="1">
    <location>
        <begin position="6"/>
        <end position="26"/>
    </location>
</feature>
<keyword evidence="3" id="KW-1185">Reference proteome</keyword>
<evidence type="ECO:0000313" key="3">
    <source>
        <dbReference type="Proteomes" id="UP000009096"/>
    </source>
</evidence>
<organism evidence="2 3">
    <name type="scientific">Gibberella moniliformis (strain M3125 / FGSC 7600)</name>
    <name type="common">Maize ear and stalk rot fungus</name>
    <name type="synonym">Fusarium verticillioides</name>
    <dbReference type="NCBI Taxonomy" id="334819"/>
    <lineage>
        <taxon>Eukaryota</taxon>
        <taxon>Fungi</taxon>
        <taxon>Dikarya</taxon>
        <taxon>Ascomycota</taxon>
        <taxon>Pezizomycotina</taxon>
        <taxon>Sordariomycetes</taxon>
        <taxon>Hypocreomycetidae</taxon>
        <taxon>Hypocreales</taxon>
        <taxon>Nectriaceae</taxon>
        <taxon>Fusarium</taxon>
        <taxon>Fusarium fujikuroi species complex</taxon>
    </lineage>
</organism>
<dbReference type="VEuPathDB" id="FungiDB:FVEG_03211"/>
<dbReference type="GeneID" id="30061367"/>
<dbReference type="AlphaFoldDB" id="W7M0B6"/>